<dbReference type="OrthoDB" id="9812769at2"/>
<dbReference type="GO" id="GO:0005886">
    <property type="term" value="C:plasma membrane"/>
    <property type="evidence" value="ECO:0007669"/>
    <property type="project" value="UniProtKB-SubCell"/>
</dbReference>
<evidence type="ECO:0000256" key="10">
    <source>
        <dbReference type="HAMAP-Rule" id="MF_00815"/>
    </source>
</evidence>
<evidence type="ECO:0000256" key="4">
    <source>
        <dbReference type="ARBA" id="ARBA00022448"/>
    </source>
</evidence>
<comment type="caution">
    <text evidence="12">The sequence shown here is derived from an EMBL/GenBank/DDBJ whole genome shotgun (WGS) entry which is preliminary data.</text>
</comment>
<evidence type="ECO:0000256" key="6">
    <source>
        <dbReference type="ARBA" id="ARBA00023065"/>
    </source>
</evidence>
<dbReference type="GO" id="GO:0005524">
    <property type="term" value="F:ATP binding"/>
    <property type="evidence" value="ECO:0007669"/>
    <property type="project" value="UniProtKB-UniRule"/>
</dbReference>
<keyword evidence="13" id="KW-1185">Reference proteome</keyword>
<dbReference type="InterPro" id="IPR023632">
    <property type="entry name" value="ATP_synth_F1_gsu_CS"/>
</dbReference>
<evidence type="ECO:0000256" key="9">
    <source>
        <dbReference type="ARBA" id="ARBA00023310"/>
    </source>
</evidence>
<dbReference type="AlphaFoldDB" id="A0A415E0C3"/>
<sequence>MAEQMQNIQRRIKSIGSTERITNAMKLVSAAKLRKAKSAFESSRLYLGRLLESIQETLDDVEDVPQRFLAGSRDVKNKCYVLITSSNGLCGSFNGNVIRTMTERLSEYGNDYSNVRMVTIGSKGREYFAHHGVEILMEHDAPADTVTFEETKEISRPLMELYAKGEIDEIDIVYTSYINTLKQEVIIKKLLPIDIHSKGEVGDYTNPIEYGPSAEAVFSYLIPKYIELMIFSTCIESATCEYAARRTAMENANDNAKDILADLQLEYNHARQSAITDEIIEIVAGAEAQR</sequence>
<comment type="similarity">
    <text evidence="3 10">Belongs to the ATPase gamma chain family.</text>
</comment>
<dbReference type="STRING" id="1776384.GCA_900086585_00533"/>
<evidence type="ECO:0000256" key="7">
    <source>
        <dbReference type="ARBA" id="ARBA00023136"/>
    </source>
</evidence>
<dbReference type="PANTHER" id="PTHR11693:SF22">
    <property type="entry name" value="ATP SYNTHASE SUBUNIT GAMMA, MITOCHONDRIAL"/>
    <property type="match status" value="1"/>
</dbReference>
<evidence type="ECO:0000313" key="12">
    <source>
        <dbReference type="EMBL" id="RHJ87082.1"/>
    </source>
</evidence>
<evidence type="ECO:0000256" key="11">
    <source>
        <dbReference type="SAM" id="Coils"/>
    </source>
</evidence>
<name>A0A415E0C3_9FIRM</name>
<dbReference type="HAMAP" id="MF_00815">
    <property type="entry name" value="ATP_synth_gamma_bact"/>
    <property type="match status" value="1"/>
</dbReference>
<keyword evidence="4 10" id="KW-0813">Transport</keyword>
<dbReference type="NCBIfam" id="TIGR01146">
    <property type="entry name" value="ATPsyn_F1gamma"/>
    <property type="match status" value="1"/>
</dbReference>
<dbReference type="SUPFAM" id="SSF52943">
    <property type="entry name" value="ATP synthase (F1-ATPase), gamma subunit"/>
    <property type="match status" value="1"/>
</dbReference>
<keyword evidence="6 10" id="KW-0406">Ion transport</keyword>
<dbReference type="Gene3D" id="3.40.1380.10">
    <property type="match status" value="1"/>
</dbReference>
<accession>A0A415E0C3</accession>
<comment type="subunit">
    <text evidence="10">F-type ATPases have 2 components, CF(1) - the catalytic core - and CF(0) - the membrane proton channel. CF(1) has five subunits: alpha(3), beta(3), gamma(1), delta(1), epsilon(1). CF(0) has three main subunits: a, b and c.</text>
</comment>
<dbReference type="GO" id="GO:0046933">
    <property type="term" value="F:proton-transporting ATP synthase activity, rotational mechanism"/>
    <property type="evidence" value="ECO:0007669"/>
    <property type="project" value="UniProtKB-UniRule"/>
</dbReference>
<keyword evidence="5 10" id="KW-0375">Hydrogen ion transport</keyword>
<reference evidence="12 13" key="1">
    <citation type="submission" date="2018-08" db="EMBL/GenBank/DDBJ databases">
        <title>A genome reference for cultivated species of the human gut microbiota.</title>
        <authorList>
            <person name="Zou Y."/>
            <person name="Xue W."/>
            <person name="Luo G."/>
        </authorList>
    </citation>
    <scope>NUCLEOTIDE SEQUENCE [LARGE SCALE GENOMIC DNA]</scope>
    <source>
        <strain evidence="12 13">AM07-24</strain>
    </source>
</reference>
<dbReference type="RefSeq" id="WP_067533502.1">
    <property type="nucleotide sequence ID" value="NZ_AP025567.1"/>
</dbReference>
<keyword evidence="11" id="KW-0175">Coiled coil</keyword>
<keyword evidence="9 10" id="KW-0066">ATP synthesis</keyword>
<evidence type="ECO:0000256" key="5">
    <source>
        <dbReference type="ARBA" id="ARBA00022781"/>
    </source>
</evidence>
<dbReference type="GO" id="GO:0042777">
    <property type="term" value="P:proton motive force-driven plasma membrane ATP synthesis"/>
    <property type="evidence" value="ECO:0007669"/>
    <property type="project" value="UniProtKB-UniRule"/>
</dbReference>
<evidence type="ECO:0000313" key="13">
    <source>
        <dbReference type="Proteomes" id="UP000284841"/>
    </source>
</evidence>
<dbReference type="PANTHER" id="PTHR11693">
    <property type="entry name" value="ATP SYNTHASE GAMMA CHAIN"/>
    <property type="match status" value="1"/>
</dbReference>
<dbReference type="GO" id="GO:0016787">
    <property type="term" value="F:hydrolase activity"/>
    <property type="evidence" value="ECO:0007669"/>
    <property type="project" value="UniProtKB-KW"/>
</dbReference>
<evidence type="ECO:0000256" key="3">
    <source>
        <dbReference type="ARBA" id="ARBA00007681"/>
    </source>
</evidence>
<dbReference type="InterPro" id="IPR035968">
    <property type="entry name" value="ATP_synth_F1_ATPase_gsu"/>
</dbReference>
<dbReference type="PRINTS" id="PR00126">
    <property type="entry name" value="ATPASEGAMMA"/>
</dbReference>
<organism evidence="12 13">
    <name type="scientific">Emergencia timonensis</name>
    <dbReference type="NCBI Taxonomy" id="1776384"/>
    <lineage>
        <taxon>Bacteria</taxon>
        <taxon>Bacillati</taxon>
        <taxon>Bacillota</taxon>
        <taxon>Clostridia</taxon>
        <taxon>Peptostreptococcales</taxon>
        <taxon>Anaerovoracaceae</taxon>
        <taxon>Emergencia</taxon>
    </lineage>
</organism>
<keyword evidence="10" id="KW-1003">Cell membrane</keyword>
<dbReference type="Pfam" id="PF00231">
    <property type="entry name" value="ATP-synt"/>
    <property type="match status" value="1"/>
</dbReference>
<keyword evidence="8 10" id="KW-0139">CF(1)</keyword>
<evidence type="ECO:0000256" key="2">
    <source>
        <dbReference type="ARBA" id="ARBA00004170"/>
    </source>
</evidence>
<evidence type="ECO:0000256" key="8">
    <source>
        <dbReference type="ARBA" id="ARBA00023196"/>
    </source>
</evidence>
<dbReference type="Proteomes" id="UP000284841">
    <property type="component" value="Unassembled WGS sequence"/>
</dbReference>
<dbReference type="GO" id="GO:0045259">
    <property type="term" value="C:proton-transporting ATP synthase complex"/>
    <property type="evidence" value="ECO:0007669"/>
    <property type="project" value="UniProtKB-KW"/>
</dbReference>
<dbReference type="GeneID" id="83002944"/>
<dbReference type="EMBL" id="QRMS01000003">
    <property type="protein sequence ID" value="RHJ87082.1"/>
    <property type="molecule type" value="Genomic_DNA"/>
</dbReference>
<dbReference type="InterPro" id="IPR000131">
    <property type="entry name" value="ATP_synth_F1_gsu"/>
</dbReference>
<protein>
    <recommendedName>
        <fullName evidence="10">ATP synthase gamma chain</fullName>
    </recommendedName>
    <alternativeName>
        <fullName evidence="10">ATP synthase F1 sector gamma subunit</fullName>
    </alternativeName>
    <alternativeName>
        <fullName evidence="10">F-ATPase gamma subunit</fullName>
    </alternativeName>
</protein>
<dbReference type="Gene3D" id="1.10.287.80">
    <property type="entry name" value="ATP synthase, gamma subunit, helix hairpin domain"/>
    <property type="match status" value="1"/>
</dbReference>
<proteinExistence type="inferred from homology"/>
<comment type="subcellular location">
    <subcellularLocation>
        <location evidence="10">Cell membrane</location>
        <topology evidence="10">Peripheral membrane protein</topology>
    </subcellularLocation>
    <subcellularLocation>
        <location evidence="2">Membrane</location>
        <topology evidence="2">Peripheral membrane protein</topology>
    </subcellularLocation>
</comment>
<evidence type="ECO:0000256" key="1">
    <source>
        <dbReference type="ARBA" id="ARBA00003456"/>
    </source>
</evidence>
<feature type="coiled-coil region" evidence="11">
    <location>
        <begin position="246"/>
        <end position="273"/>
    </location>
</feature>
<dbReference type="CDD" id="cd12151">
    <property type="entry name" value="F1-ATPase_gamma"/>
    <property type="match status" value="1"/>
</dbReference>
<keyword evidence="12" id="KW-0378">Hydrolase</keyword>
<dbReference type="PROSITE" id="PS00153">
    <property type="entry name" value="ATPASE_GAMMA"/>
    <property type="match status" value="1"/>
</dbReference>
<keyword evidence="7 10" id="KW-0472">Membrane</keyword>
<comment type="function">
    <text evidence="1 10">Produces ATP from ADP in the presence of a proton gradient across the membrane. The gamma chain is believed to be important in regulating ATPase activity and the flow of protons through the CF(0) complex.</text>
</comment>
<gene>
    <name evidence="10 12" type="primary">atpG</name>
    <name evidence="12" type="ORF">DW099_10265</name>
</gene>